<protein>
    <recommendedName>
        <fullName evidence="6">GDT1 family protein</fullName>
    </recommendedName>
</protein>
<evidence type="ECO:0000256" key="4">
    <source>
        <dbReference type="ARBA" id="ARBA00022989"/>
    </source>
</evidence>
<keyword evidence="8" id="KW-1185">Reference proteome</keyword>
<evidence type="ECO:0000256" key="1">
    <source>
        <dbReference type="ARBA" id="ARBA00004141"/>
    </source>
</evidence>
<dbReference type="GO" id="GO:0016020">
    <property type="term" value="C:membrane"/>
    <property type="evidence" value="ECO:0007669"/>
    <property type="project" value="UniProtKB-SubCell"/>
</dbReference>
<dbReference type="GO" id="GO:0005384">
    <property type="term" value="F:manganese ion transmembrane transporter activity"/>
    <property type="evidence" value="ECO:0007669"/>
    <property type="project" value="TreeGrafter"/>
</dbReference>
<feature type="transmembrane region" description="Helical" evidence="6">
    <location>
        <begin position="40"/>
        <end position="63"/>
    </location>
</feature>
<dbReference type="InterPro" id="IPR001727">
    <property type="entry name" value="GDT1-like"/>
</dbReference>
<dbReference type="PANTHER" id="PTHR12608:SF1">
    <property type="entry name" value="TRANSMEMBRANE PROTEIN 165"/>
    <property type="match status" value="1"/>
</dbReference>
<sequence length="214" mass="23736">MLFSELSPFASSFSSIIVSEIGDKTFFITAILGMTYSMSLVFLGSYTAMVLMTLLSCFFGFLLPQILNPTYTHALACIMFFYFGQKLLREFWSTETNENDDEEQEAVLEVNKVKSKLSKQSDSKNVSNLEVLRAAIALTFLAEWGDRSQITTIALATEETFVVLVGALLGHFICTSTAVLGGKMISSKISEKYIHLCGGILFVLFGLHNIKMLL</sequence>
<dbReference type="OMA" id="HAIACAM"/>
<comment type="caution">
    <text evidence="6">Lacks conserved residue(s) required for the propagation of feature annotation.</text>
</comment>
<reference evidence="7" key="1">
    <citation type="submission" date="2021-01" db="EMBL/GenBank/DDBJ databases">
        <authorList>
            <consortium name="Genoscope - CEA"/>
            <person name="William W."/>
        </authorList>
    </citation>
    <scope>NUCLEOTIDE SEQUENCE</scope>
</reference>
<proteinExistence type="inferred from homology"/>
<organism evidence="7 8">
    <name type="scientific">Paramecium primaurelia</name>
    <dbReference type="NCBI Taxonomy" id="5886"/>
    <lineage>
        <taxon>Eukaryota</taxon>
        <taxon>Sar</taxon>
        <taxon>Alveolata</taxon>
        <taxon>Ciliophora</taxon>
        <taxon>Intramacronucleata</taxon>
        <taxon>Oligohymenophorea</taxon>
        <taxon>Peniculida</taxon>
        <taxon>Parameciidae</taxon>
        <taxon>Paramecium</taxon>
    </lineage>
</organism>
<dbReference type="GO" id="GO:0005794">
    <property type="term" value="C:Golgi apparatus"/>
    <property type="evidence" value="ECO:0007669"/>
    <property type="project" value="TreeGrafter"/>
</dbReference>
<keyword evidence="5 6" id="KW-0472">Membrane</keyword>
<evidence type="ECO:0000313" key="8">
    <source>
        <dbReference type="Proteomes" id="UP000688137"/>
    </source>
</evidence>
<feature type="transmembrane region" description="Helical" evidence="6">
    <location>
        <begin position="193"/>
        <end position="210"/>
    </location>
</feature>
<name>A0A8S1PF15_PARPR</name>
<dbReference type="GO" id="GO:0015085">
    <property type="term" value="F:calcium ion transmembrane transporter activity"/>
    <property type="evidence" value="ECO:0007669"/>
    <property type="project" value="TreeGrafter"/>
</dbReference>
<accession>A0A8S1PF15</accession>
<keyword evidence="3 6" id="KW-0812">Transmembrane</keyword>
<dbReference type="Pfam" id="PF01169">
    <property type="entry name" value="GDT1"/>
    <property type="match status" value="2"/>
</dbReference>
<comment type="subcellular location">
    <subcellularLocation>
        <location evidence="1 6">Membrane</location>
        <topology evidence="1 6">Multi-pass membrane protein</topology>
    </subcellularLocation>
</comment>
<gene>
    <name evidence="7" type="ORF">PPRIM_AZ9-3.1.T1140093</name>
</gene>
<dbReference type="PANTHER" id="PTHR12608">
    <property type="entry name" value="TRANSMEMBRANE PROTEIN HTP-1 RELATED"/>
    <property type="match status" value="1"/>
</dbReference>
<dbReference type="GO" id="GO:0032468">
    <property type="term" value="P:Golgi calcium ion homeostasis"/>
    <property type="evidence" value="ECO:0007669"/>
    <property type="project" value="TreeGrafter"/>
</dbReference>
<dbReference type="AlphaFoldDB" id="A0A8S1PF15"/>
<dbReference type="EMBL" id="CAJJDM010000117">
    <property type="protein sequence ID" value="CAD8101068.1"/>
    <property type="molecule type" value="Genomic_DNA"/>
</dbReference>
<comment type="similarity">
    <text evidence="2 6">Belongs to the GDT1 family.</text>
</comment>
<dbReference type="Proteomes" id="UP000688137">
    <property type="component" value="Unassembled WGS sequence"/>
</dbReference>
<evidence type="ECO:0000313" key="7">
    <source>
        <dbReference type="EMBL" id="CAD8101068.1"/>
    </source>
</evidence>
<keyword evidence="4 6" id="KW-1133">Transmembrane helix</keyword>
<evidence type="ECO:0000256" key="3">
    <source>
        <dbReference type="ARBA" id="ARBA00022692"/>
    </source>
</evidence>
<evidence type="ECO:0000256" key="2">
    <source>
        <dbReference type="ARBA" id="ARBA00009190"/>
    </source>
</evidence>
<comment type="caution">
    <text evidence="7">The sequence shown here is derived from an EMBL/GenBank/DDBJ whole genome shotgun (WGS) entry which is preliminary data.</text>
</comment>
<evidence type="ECO:0000256" key="6">
    <source>
        <dbReference type="RuleBase" id="RU365102"/>
    </source>
</evidence>
<feature type="transmembrane region" description="Helical" evidence="6">
    <location>
        <begin position="161"/>
        <end position="181"/>
    </location>
</feature>
<dbReference type="GO" id="GO:0032472">
    <property type="term" value="P:Golgi calcium ion transport"/>
    <property type="evidence" value="ECO:0007669"/>
    <property type="project" value="TreeGrafter"/>
</dbReference>
<evidence type="ECO:0000256" key="5">
    <source>
        <dbReference type="ARBA" id="ARBA00023136"/>
    </source>
</evidence>